<gene>
    <name evidence="1" type="ORF">TNCT_135081</name>
</gene>
<accession>A0A8X6LIZ8</accession>
<evidence type="ECO:0000313" key="1">
    <source>
        <dbReference type="EMBL" id="GFR10107.1"/>
    </source>
</evidence>
<evidence type="ECO:0000313" key="2">
    <source>
        <dbReference type="Proteomes" id="UP000887116"/>
    </source>
</evidence>
<organism evidence="1 2">
    <name type="scientific">Trichonephila clavata</name>
    <name type="common">Joro spider</name>
    <name type="synonym">Nephila clavata</name>
    <dbReference type="NCBI Taxonomy" id="2740835"/>
    <lineage>
        <taxon>Eukaryota</taxon>
        <taxon>Metazoa</taxon>
        <taxon>Ecdysozoa</taxon>
        <taxon>Arthropoda</taxon>
        <taxon>Chelicerata</taxon>
        <taxon>Arachnida</taxon>
        <taxon>Araneae</taxon>
        <taxon>Araneomorphae</taxon>
        <taxon>Entelegynae</taxon>
        <taxon>Araneoidea</taxon>
        <taxon>Nephilidae</taxon>
        <taxon>Trichonephila</taxon>
    </lineage>
</organism>
<comment type="caution">
    <text evidence="1">The sequence shown here is derived from an EMBL/GenBank/DDBJ whole genome shotgun (WGS) entry which is preliminary data.</text>
</comment>
<reference evidence="1" key="1">
    <citation type="submission" date="2020-07" db="EMBL/GenBank/DDBJ databases">
        <title>Multicomponent nature underlies the extraordinary mechanical properties of spider dragline silk.</title>
        <authorList>
            <person name="Kono N."/>
            <person name="Nakamura H."/>
            <person name="Mori M."/>
            <person name="Yoshida Y."/>
            <person name="Ohtoshi R."/>
            <person name="Malay A.D."/>
            <person name="Moran D.A.P."/>
            <person name="Tomita M."/>
            <person name="Numata K."/>
            <person name="Arakawa K."/>
        </authorList>
    </citation>
    <scope>NUCLEOTIDE SEQUENCE</scope>
</reference>
<dbReference type="Proteomes" id="UP000887116">
    <property type="component" value="Unassembled WGS sequence"/>
</dbReference>
<name>A0A8X6LIZ8_TRICU</name>
<sequence length="38" mass="4448">LKQPFILIEKAFQKYVFVPEYFEGAGSWITKNNLMVVV</sequence>
<proteinExistence type="predicted"/>
<dbReference type="AlphaFoldDB" id="A0A8X6LIZ8"/>
<protein>
    <submittedName>
        <fullName evidence="1">Uncharacterized protein</fullName>
    </submittedName>
</protein>
<keyword evidence="2" id="KW-1185">Reference proteome</keyword>
<dbReference type="EMBL" id="BMAO01036375">
    <property type="protein sequence ID" value="GFR10107.1"/>
    <property type="molecule type" value="Genomic_DNA"/>
</dbReference>
<feature type="non-terminal residue" evidence="1">
    <location>
        <position position="1"/>
    </location>
</feature>